<evidence type="ECO:0000256" key="10">
    <source>
        <dbReference type="ARBA" id="ARBA00050493"/>
    </source>
</evidence>
<organism evidence="17 18">
    <name type="scientific">Izhakiella capsodis</name>
    <dbReference type="NCBI Taxonomy" id="1367852"/>
    <lineage>
        <taxon>Bacteria</taxon>
        <taxon>Pseudomonadati</taxon>
        <taxon>Pseudomonadota</taxon>
        <taxon>Gammaproteobacteria</taxon>
        <taxon>Enterobacterales</taxon>
        <taxon>Erwiniaceae</taxon>
        <taxon>Izhakiella</taxon>
    </lineage>
</organism>
<dbReference type="Gene3D" id="3.40.640.10">
    <property type="entry name" value="Type I PLP-dependent aspartate aminotransferase-like (Major domain)"/>
    <property type="match status" value="1"/>
</dbReference>
<dbReference type="InterPro" id="IPR022850">
    <property type="entry name" value="ArnB_NH2Trfase"/>
</dbReference>
<comment type="similarity">
    <text evidence="13 14">Belongs to the DegT/DnrJ/EryC1 family. ArnB subfamily.</text>
</comment>
<evidence type="ECO:0000256" key="15">
    <source>
        <dbReference type="PIRSR" id="PIRSR000390-1"/>
    </source>
</evidence>
<dbReference type="InterPro" id="IPR000653">
    <property type="entry name" value="DegT/StrS_aminotransferase"/>
</dbReference>
<comment type="pathway">
    <text evidence="14">Bacterial outer membrane biogenesis; lipopolysaccharide biosynthesis.</text>
</comment>
<keyword evidence="4 14" id="KW-0032">Aminotransferase</keyword>
<evidence type="ECO:0000256" key="6">
    <source>
        <dbReference type="ARBA" id="ARBA00022898"/>
    </source>
</evidence>
<evidence type="ECO:0000256" key="9">
    <source>
        <dbReference type="ARBA" id="ARBA00023251"/>
    </source>
</evidence>
<dbReference type="InterPro" id="IPR015421">
    <property type="entry name" value="PyrdxlP-dep_Trfase_major"/>
</dbReference>
<evidence type="ECO:0000256" key="12">
    <source>
        <dbReference type="ARBA" id="ARBA00060687"/>
    </source>
</evidence>
<gene>
    <name evidence="14" type="primary">arnB</name>
    <name evidence="17" type="ORF">SAMN05216516_11363</name>
</gene>
<keyword evidence="6 14" id="KW-0663">Pyridoxal phosphate</keyword>
<dbReference type="InterPro" id="IPR015424">
    <property type="entry name" value="PyrdxlP-dep_Trfase"/>
</dbReference>
<dbReference type="GO" id="GO:0046677">
    <property type="term" value="P:response to antibiotic"/>
    <property type="evidence" value="ECO:0007669"/>
    <property type="project" value="UniProtKB-KW"/>
</dbReference>
<dbReference type="GO" id="GO:0009245">
    <property type="term" value="P:lipid A biosynthetic process"/>
    <property type="evidence" value="ECO:0007669"/>
    <property type="project" value="UniProtKB-KW"/>
</dbReference>
<dbReference type="HAMAP" id="MF_01167">
    <property type="entry name" value="ArnB_transfer"/>
    <property type="match status" value="1"/>
</dbReference>
<dbReference type="CDD" id="cd00616">
    <property type="entry name" value="AHBA_syn"/>
    <property type="match status" value="1"/>
</dbReference>
<dbReference type="PANTHER" id="PTHR30244:SF41">
    <property type="entry name" value="UDP-4-AMINO-4-DEOXY-L-ARABINOSE--OXOGLUTARATE AMINOTRANSFERASE"/>
    <property type="match status" value="1"/>
</dbReference>
<evidence type="ECO:0000256" key="14">
    <source>
        <dbReference type="HAMAP-Rule" id="MF_01167"/>
    </source>
</evidence>
<evidence type="ECO:0000256" key="1">
    <source>
        <dbReference type="ARBA" id="ARBA00001933"/>
    </source>
</evidence>
<evidence type="ECO:0000313" key="17">
    <source>
        <dbReference type="EMBL" id="SFN67050.1"/>
    </source>
</evidence>
<feature type="modified residue" description="N6-(pyridoxal phosphate)lysine" evidence="14 16">
    <location>
        <position position="182"/>
    </location>
</feature>
<comment type="function">
    <text evidence="11 14">Catalyzes the conversion of UDP-4-keto-arabinose (UDP-Ara4O) to UDP-4-amino-4-deoxy-L-arabinose (UDP-L-Ara4N). The modified arabinose is attached to lipid A and is required for resistance to polymyxin and cationic antimicrobial peptides.</text>
</comment>
<dbReference type="EC" id="2.6.1.87" evidence="14"/>
<evidence type="ECO:0000256" key="7">
    <source>
        <dbReference type="ARBA" id="ARBA00022985"/>
    </source>
</evidence>
<keyword evidence="7 14" id="KW-0448">Lipopolysaccharide biosynthesis</keyword>
<proteinExistence type="inferred from homology"/>
<keyword evidence="9 14" id="KW-0046">Antibiotic resistance</keyword>
<dbReference type="OrthoDB" id="9804264at2"/>
<sequence length="383" mass="42038">MSEFLPFSRPAMGEEELDAVKEVLSSGWITTGPKNQQLEQAFCQLTGNRHAITVSSATGGMHVALMALGIGPGDEVITPALTWVSTLNMICLLGATPVMIDVDRDTLMVTPEQVEAAITPRTRAIIPVHYAGAPADIDALHALGKRHAIPVIDDAAHAAGTYYKGRHVGASGTAIFSFHAIKNMTCAEGGLVVTDDEALATKIRSLKFHGLGVDAFDRNQHGRAPQAEVIAPGFKYNLADINAAIALVQLKKLPELNARREAIAQRYLRELADTPFLPLAQPEWPHQHAWHLFIIRVDEARCGFSRDALMQALKERNIGTGLHFRAAHTQKYYRERFPEVVLPNSSWNSERICSIPLFPTMTDDDVTRVIEALHELAGKKHDQ</sequence>
<dbReference type="STRING" id="1367852.SAMN05216516_11363"/>
<evidence type="ECO:0000256" key="13">
    <source>
        <dbReference type="ARBA" id="ARBA00061345"/>
    </source>
</evidence>
<feature type="active site" description="Proton acceptor" evidence="15">
    <location>
        <position position="182"/>
    </location>
</feature>
<dbReference type="Pfam" id="PF01041">
    <property type="entry name" value="DegT_DnrJ_EryC1"/>
    <property type="match status" value="1"/>
</dbReference>
<reference evidence="18" key="1">
    <citation type="submission" date="2016-10" db="EMBL/GenBank/DDBJ databases">
        <authorList>
            <person name="Varghese N."/>
            <person name="Submissions S."/>
        </authorList>
    </citation>
    <scope>NUCLEOTIDE SEQUENCE [LARGE SCALE GENOMIC DNA]</scope>
    <source>
        <strain evidence="18">N6PO6</strain>
    </source>
</reference>
<dbReference type="UniPathway" id="UPA00032">
    <property type="reaction ID" value="UER00493"/>
</dbReference>
<evidence type="ECO:0000313" key="18">
    <source>
        <dbReference type="Proteomes" id="UP000242222"/>
    </source>
</evidence>
<dbReference type="FunFam" id="3.90.1150.10:FF:000030">
    <property type="entry name" value="UDP-4-amino-4-deoxy-L-arabinose--oxoglutarate aminotransferase"/>
    <property type="match status" value="1"/>
</dbReference>
<dbReference type="EMBL" id="FOVC01000013">
    <property type="protein sequence ID" value="SFN67050.1"/>
    <property type="molecule type" value="Genomic_DNA"/>
</dbReference>
<keyword evidence="2 14" id="KW-0444">Lipid biosynthesis</keyword>
<keyword evidence="8 14" id="KW-0443">Lipid metabolism</keyword>
<dbReference type="UniPathway" id="UPA00030"/>
<accession>A0A1I5AXB4</accession>
<keyword evidence="18" id="KW-1185">Reference proteome</keyword>
<evidence type="ECO:0000256" key="16">
    <source>
        <dbReference type="PIRSR" id="PIRSR000390-2"/>
    </source>
</evidence>
<dbReference type="NCBIfam" id="NF008658">
    <property type="entry name" value="PRK11658.1"/>
    <property type="match status" value="1"/>
</dbReference>
<dbReference type="RefSeq" id="WP_092879559.1">
    <property type="nucleotide sequence ID" value="NZ_FOVC01000013.1"/>
</dbReference>
<keyword evidence="5 14" id="KW-0808">Transferase</keyword>
<comment type="pathway">
    <text evidence="12 14">Nucleotide-sugar biosynthesis; UDP-4-deoxy-4-formamido-beta-L-arabinose biosynthesis; UDP-4-deoxy-4-formamido-beta-L-arabinose from UDP-alpha-D-glucuronate: step 2/3.</text>
</comment>
<name>A0A1I5AXB4_9GAMM</name>
<evidence type="ECO:0000256" key="5">
    <source>
        <dbReference type="ARBA" id="ARBA00022679"/>
    </source>
</evidence>
<dbReference type="SUPFAM" id="SSF53383">
    <property type="entry name" value="PLP-dependent transferases"/>
    <property type="match status" value="1"/>
</dbReference>
<dbReference type="PANTHER" id="PTHR30244">
    <property type="entry name" value="TRANSAMINASE"/>
    <property type="match status" value="1"/>
</dbReference>
<evidence type="ECO:0000256" key="2">
    <source>
        <dbReference type="ARBA" id="ARBA00022516"/>
    </source>
</evidence>
<dbReference type="GO" id="GO:0009103">
    <property type="term" value="P:lipopolysaccharide biosynthetic process"/>
    <property type="evidence" value="ECO:0007669"/>
    <property type="project" value="UniProtKB-UniRule"/>
</dbReference>
<keyword evidence="3 14" id="KW-0441">Lipid A biosynthesis</keyword>
<dbReference type="GO" id="GO:0016020">
    <property type="term" value="C:membrane"/>
    <property type="evidence" value="ECO:0007669"/>
    <property type="project" value="GOC"/>
</dbReference>
<comment type="subunit">
    <text evidence="14">Homodimer.</text>
</comment>
<evidence type="ECO:0000256" key="11">
    <source>
        <dbReference type="ARBA" id="ARBA00057776"/>
    </source>
</evidence>
<dbReference type="Gene3D" id="3.90.1150.10">
    <property type="entry name" value="Aspartate Aminotransferase, domain 1"/>
    <property type="match status" value="1"/>
</dbReference>
<comment type="catalytic activity">
    <reaction evidence="10 14">
        <text>UDP-4-amino-4-deoxy-beta-L-arabinose + 2-oxoglutarate = UDP-beta-L-threo-pentopyranos-4-ulose + L-glutamate</text>
        <dbReference type="Rhea" id="RHEA:24710"/>
        <dbReference type="ChEBI" id="CHEBI:16810"/>
        <dbReference type="ChEBI" id="CHEBI:29985"/>
        <dbReference type="ChEBI" id="CHEBI:58708"/>
        <dbReference type="ChEBI" id="CHEBI:58710"/>
        <dbReference type="EC" id="2.6.1.87"/>
    </reaction>
</comment>
<dbReference type="GO" id="GO:0099620">
    <property type="term" value="F:UDP-4-amino-4-deoxy-L-arabinose aminotransferase"/>
    <property type="evidence" value="ECO:0007669"/>
    <property type="project" value="UniProtKB-EC"/>
</dbReference>
<dbReference type="InterPro" id="IPR015422">
    <property type="entry name" value="PyrdxlP-dep_Trfase_small"/>
</dbReference>
<evidence type="ECO:0000256" key="8">
    <source>
        <dbReference type="ARBA" id="ARBA00023098"/>
    </source>
</evidence>
<dbReference type="AlphaFoldDB" id="A0A1I5AXB4"/>
<protein>
    <recommendedName>
        <fullName evidence="14">UDP-4-amino-4-deoxy-L-arabinose--oxoglutarate aminotransferase</fullName>
        <ecNumber evidence="14">2.6.1.87</ecNumber>
    </recommendedName>
    <alternativeName>
        <fullName evidence="14">UDP-(beta-L-threo-pentapyranosyl-4''-ulose diphosphate) aminotransferase</fullName>
        <shortName evidence="14">UDP-Ara4O aminotransferase</shortName>
    </alternativeName>
    <alternativeName>
        <fullName evidence="14">UDP-4-amino-4-deoxy-L-arabinose aminotransferase</fullName>
    </alternativeName>
</protein>
<dbReference type="Proteomes" id="UP000242222">
    <property type="component" value="Unassembled WGS sequence"/>
</dbReference>
<comment type="cofactor">
    <cofactor evidence="1 14">
        <name>pyridoxal 5'-phosphate</name>
        <dbReference type="ChEBI" id="CHEBI:597326"/>
    </cofactor>
</comment>
<dbReference type="FunFam" id="3.40.640.10:FF:000040">
    <property type="entry name" value="UDP-4-amino-4-deoxy-L-arabinose--oxoglutarate aminotransferase"/>
    <property type="match status" value="1"/>
</dbReference>
<dbReference type="GO" id="GO:0030170">
    <property type="term" value="F:pyridoxal phosphate binding"/>
    <property type="evidence" value="ECO:0007669"/>
    <property type="project" value="TreeGrafter"/>
</dbReference>
<evidence type="ECO:0000256" key="3">
    <source>
        <dbReference type="ARBA" id="ARBA00022556"/>
    </source>
</evidence>
<dbReference type="PIRSF" id="PIRSF000390">
    <property type="entry name" value="PLP_StrS"/>
    <property type="match status" value="1"/>
</dbReference>
<evidence type="ECO:0000256" key="4">
    <source>
        <dbReference type="ARBA" id="ARBA00022576"/>
    </source>
</evidence>